<evidence type="ECO:0000259" key="1">
    <source>
        <dbReference type="Pfam" id="PF08242"/>
    </source>
</evidence>
<keyword evidence="2" id="KW-0808">Transferase</keyword>
<dbReference type="GO" id="GO:0032259">
    <property type="term" value="P:methylation"/>
    <property type="evidence" value="ECO:0007669"/>
    <property type="project" value="UniProtKB-KW"/>
</dbReference>
<dbReference type="RefSeq" id="WP_190908849.1">
    <property type="nucleotide sequence ID" value="NZ_JACJTQ010000058.1"/>
</dbReference>
<name>A0ABR8JCL4_9NOST</name>
<gene>
    <name evidence="2" type="ORF">H6G68_23740</name>
</gene>
<comment type="caution">
    <text evidence="2">The sequence shown here is derived from an EMBL/GenBank/DDBJ whole genome shotgun (WGS) entry which is preliminary data.</text>
</comment>
<dbReference type="GO" id="GO:0008168">
    <property type="term" value="F:methyltransferase activity"/>
    <property type="evidence" value="ECO:0007669"/>
    <property type="project" value="UniProtKB-KW"/>
</dbReference>
<evidence type="ECO:0000313" key="3">
    <source>
        <dbReference type="Proteomes" id="UP000660381"/>
    </source>
</evidence>
<keyword evidence="2" id="KW-0489">Methyltransferase</keyword>
<dbReference type="PANTHER" id="PTHR43861">
    <property type="entry name" value="TRANS-ACONITATE 2-METHYLTRANSFERASE-RELATED"/>
    <property type="match status" value="1"/>
</dbReference>
<proteinExistence type="predicted"/>
<dbReference type="Pfam" id="PF08242">
    <property type="entry name" value="Methyltransf_12"/>
    <property type="match status" value="1"/>
</dbReference>
<dbReference type="InterPro" id="IPR029063">
    <property type="entry name" value="SAM-dependent_MTases_sf"/>
</dbReference>
<evidence type="ECO:0000313" key="2">
    <source>
        <dbReference type="EMBL" id="MBD2694711.1"/>
    </source>
</evidence>
<feature type="domain" description="Methyltransferase type 12" evidence="1">
    <location>
        <begin position="52"/>
        <end position="148"/>
    </location>
</feature>
<reference evidence="2 3" key="1">
    <citation type="journal article" date="2020" name="ISME J.">
        <title>Comparative genomics reveals insights into cyanobacterial evolution and habitat adaptation.</title>
        <authorList>
            <person name="Chen M.Y."/>
            <person name="Teng W.K."/>
            <person name="Zhao L."/>
            <person name="Hu C.X."/>
            <person name="Zhou Y.K."/>
            <person name="Han B.P."/>
            <person name="Song L.R."/>
            <person name="Shu W.S."/>
        </authorList>
    </citation>
    <scope>NUCLEOTIDE SEQUENCE [LARGE SCALE GENOMIC DNA]</scope>
    <source>
        <strain evidence="2 3">FACHB-362</strain>
    </source>
</reference>
<keyword evidence="3" id="KW-1185">Reference proteome</keyword>
<dbReference type="Gene3D" id="3.40.50.150">
    <property type="entry name" value="Vaccinia Virus protein VP39"/>
    <property type="match status" value="1"/>
</dbReference>
<accession>A0ABR8JCL4</accession>
<dbReference type="InterPro" id="IPR013217">
    <property type="entry name" value="Methyltransf_12"/>
</dbReference>
<dbReference type="SUPFAM" id="SSF53335">
    <property type="entry name" value="S-adenosyl-L-methionine-dependent methyltransferases"/>
    <property type="match status" value="1"/>
</dbReference>
<dbReference type="EMBL" id="JACJTQ010000058">
    <property type="protein sequence ID" value="MBD2694711.1"/>
    <property type="molecule type" value="Genomic_DNA"/>
</dbReference>
<dbReference type="Proteomes" id="UP000660381">
    <property type="component" value="Unassembled WGS sequence"/>
</dbReference>
<protein>
    <submittedName>
        <fullName evidence="2">Class I SAM-dependent methyltransferase</fullName>
    </submittedName>
</protein>
<sequence length="235" mass="26283">MPEQNINFDSNPPVATNEYDTMIQMALPGYEVMHNMALSVLRANIPEKANLLIVGAGSGMELVKFSKGNSQWQMLGVDPSINMLSIAQNKIEEHGLSERIKLFAGYTHDLDTTFAYDAATCILVMHFLPDDGSKLALLKNIAQRLKSSATFILVDIFGEKETDEFEKMISIIKVYWEQMGMNPEKRMEGLETIKKGVVPISEMRVVELLQQAGFGNILRFYTGLWVGGWVATKNS</sequence>
<organism evidence="2 3">
    <name type="scientific">Anabaena catenula FACHB-362</name>
    <dbReference type="NCBI Taxonomy" id="2692877"/>
    <lineage>
        <taxon>Bacteria</taxon>
        <taxon>Bacillati</taxon>
        <taxon>Cyanobacteriota</taxon>
        <taxon>Cyanophyceae</taxon>
        <taxon>Nostocales</taxon>
        <taxon>Nostocaceae</taxon>
        <taxon>Anabaena</taxon>
    </lineage>
</organism>